<evidence type="ECO:0000313" key="2">
    <source>
        <dbReference type="Proteomes" id="UP000037729"/>
    </source>
</evidence>
<evidence type="ECO:0008006" key="3">
    <source>
        <dbReference type="Google" id="ProtNLM"/>
    </source>
</evidence>
<reference evidence="1 2" key="1">
    <citation type="submission" date="2015-08" db="EMBL/GenBank/DDBJ databases">
        <title>Genomes of Isolates from Cabo Rojo, PR.</title>
        <authorList>
            <person name="Sanchez-Nieves R.L."/>
            <person name="Montalvo-Rodriguez R."/>
        </authorList>
    </citation>
    <scope>NUCLEOTIDE SEQUENCE [LARGE SCALE GENOMIC DNA]</scope>
    <source>
        <strain evidence="1 2">SL3</strain>
    </source>
</reference>
<dbReference type="OrthoDB" id="216245at2157"/>
<dbReference type="AlphaFoldDB" id="A0A0M9ALE9"/>
<evidence type="ECO:0000313" key="1">
    <source>
        <dbReference type="EMBL" id="KOX94429.1"/>
    </source>
</evidence>
<accession>A0A0M9ALE9</accession>
<dbReference type="RefSeq" id="WP_053966201.1">
    <property type="nucleotide sequence ID" value="NZ_LIUF01000001.1"/>
</dbReference>
<protein>
    <recommendedName>
        <fullName evidence="3">PLAT domain-containing protein</fullName>
    </recommendedName>
</protein>
<sequence length="169" mass="18847">MSDLSGVFVSLTTGAGKYAGTDDHVYLGVCGTVGGREFALNVENFDDWEEGSVVTYSFGQYANFYGGKDPQTAADQLDRMTICLPNVTHVYLRKQGDRTTRGDDYWELDECHVNLHSQSSTRQFVSTGTARLGNEYGHKLWLAESFHQGAYRDARIPADGKAECQRDRE</sequence>
<proteinExistence type="predicted"/>
<organism evidence="1 2">
    <name type="scientific">Haloarcula rubripromontorii</name>
    <dbReference type="NCBI Taxonomy" id="1705562"/>
    <lineage>
        <taxon>Archaea</taxon>
        <taxon>Methanobacteriati</taxon>
        <taxon>Methanobacteriota</taxon>
        <taxon>Stenosarchaea group</taxon>
        <taxon>Halobacteria</taxon>
        <taxon>Halobacteriales</taxon>
        <taxon>Haloarculaceae</taxon>
        <taxon>Haloarcula</taxon>
    </lineage>
</organism>
<dbReference type="PATRIC" id="fig|1705562.3.peg.1097"/>
<dbReference type="SUPFAM" id="SSF49723">
    <property type="entry name" value="Lipase/lipooxygenase domain (PLAT/LH2 domain)"/>
    <property type="match status" value="1"/>
</dbReference>
<dbReference type="InterPro" id="IPR036392">
    <property type="entry name" value="PLAT/LH2_dom_sf"/>
</dbReference>
<comment type="caution">
    <text evidence="1">The sequence shown here is derived from an EMBL/GenBank/DDBJ whole genome shotgun (WGS) entry which is preliminary data.</text>
</comment>
<gene>
    <name evidence="1" type="ORF">AMS69_00800</name>
</gene>
<dbReference type="Proteomes" id="UP000037729">
    <property type="component" value="Unassembled WGS sequence"/>
</dbReference>
<dbReference type="EMBL" id="LIUF01000001">
    <property type="protein sequence ID" value="KOX94429.1"/>
    <property type="molecule type" value="Genomic_DNA"/>
</dbReference>
<name>A0A0M9ALE9_9EURY</name>
<dbReference type="Gene3D" id="2.60.60.20">
    <property type="entry name" value="PLAT/LH2 domain"/>
    <property type="match status" value="1"/>
</dbReference>
<keyword evidence="2" id="KW-1185">Reference proteome</keyword>